<sequence>MNTITDRVDLSGPARIRAMVSPRFKLSLAEAAPLLGRSYSRLFRRVKEGTIDLKVEKDELGRMFIHVDSLVDYLYPSAPSDSNPEPLSGKNKNKKGKPKTTGAV</sequence>
<reference evidence="2" key="2">
    <citation type="journal article" date="2008" name="PLoS Biol.">
        <title>Population genomic analysis of strain variation in Leptospirillum group II bacteria involved in acid mine drainage formation.</title>
        <authorList>
            <person name="Simmons S.L."/>
            <person name="Dibartolo G."/>
            <person name="Denef V.J."/>
            <person name="Goltsman D.S."/>
            <person name="Thelen M.P."/>
            <person name="Banfield J.F."/>
        </authorList>
    </citation>
    <scope>NUCLEOTIDE SEQUENCE [LARGE SCALE GENOMIC DNA]</scope>
</reference>
<feature type="region of interest" description="Disordered" evidence="1">
    <location>
        <begin position="78"/>
        <end position="104"/>
    </location>
</feature>
<name>B6ASC0_9BACT</name>
<evidence type="ECO:0008006" key="3">
    <source>
        <dbReference type="Google" id="ProtNLM"/>
    </source>
</evidence>
<dbReference type="AlphaFoldDB" id="B6ASC0"/>
<organism evidence="2">
    <name type="scientific">Leptospirillum sp. Group II '5-way CG'</name>
    <dbReference type="NCBI Taxonomy" id="419541"/>
    <lineage>
        <taxon>Bacteria</taxon>
        <taxon>Pseudomonadati</taxon>
        <taxon>Nitrospirota</taxon>
        <taxon>Nitrospiria</taxon>
        <taxon>Nitrospirales</taxon>
        <taxon>Nitrospiraceae</taxon>
        <taxon>Leptospirillum</taxon>
    </lineage>
</organism>
<dbReference type="EMBL" id="DS995263">
    <property type="protein sequence ID" value="EDZ37994.1"/>
    <property type="molecule type" value="Genomic_DNA"/>
</dbReference>
<gene>
    <name evidence="2" type="ORF">CGL2_11216020</name>
</gene>
<evidence type="ECO:0000313" key="2">
    <source>
        <dbReference type="EMBL" id="EDZ37994.1"/>
    </source>
</evidence>
<reference evidence="2" key="1">
    <citation type="journal article" date="2004" name="Nature">
        <title>Community structure and metabolism through reconstruction of microbial genomes from the environment.</title>
        <authorList>
            <person name="Tyson G.W."/>
            <person name="Chapman J."/>
            <person name="Hugenholtz P."/>
            <person name="Allen E.E."/>
            <person name="Ram R.J."/>
            <person name="Richardson P.M."/>
            <person name="Solovyev V.V."/>
            <person name="Rubin E.M."/>
            <person name="Rokhsar D.S."/>
            <person name="Banfield J.F."/>
        </authorList>
    </citation>
    <scope>NUCLEOTIDE SEQUENCE [LARGE SCALE GENOMIC DNA]</scope>
</reference>
<accession>B6ASC0</accession>
<protein>
    <recommendedName>
        <fullName evidence="3">Helix-turn-helix domain-containing protein</fullName>
    </recommendedName>
</protein>
<proteinExistence type="predicted"/>
<evidence type="ECO:0000256" key="1">
    <source>
        <dbReference type="SAM" id="MobiDB-lite"/>
    </source>
</evidence>